<organism evidence="1 2">
    <name type="scientific">Vibrio parahaemolyticus</name>
    <dbReference type="NCBI Taxonomy" id="670"/>
    <lineage>
        <taxon>Bacteria</taxon>
        <taxon>Pseudomonadati</taxon>
        <taxon>Pseudomonadota</taxon>
        <taxon>Gammaproteobacteria</taxon>
        <taxon>Vibrionales</taxon>
        <taxon>Vibrionaceae</taxon>
        <taxon>Vibrio</taxon>
    </lineage>
</organism>
<protein>
    <recommendedName>
        <fullName evidence="3">DUF1851 domain-containing protein</fullName>
    </recommendedName>
</protein>
<reference evidence="1 2" key="1">
    <citation type="submission" date="2020-04" db="EMBL/GenBank/DDBJ databases">
        <title>Whole-genome sequencing of Vibrio spp. from China reveals different genetic environments of blaCTX-M-14 among diverse lineages.</title>
        <authorList>
            <person name="Zheng Z."/>
            <person name="Ye L."/>
            <person name="Chen S."/>
        </authorList>
    </citation>
    <scope>NUCLEOTIDE SEQUENCE [LARGE SCALE GENOMIC DNA]</scope>
    <source>
        <strain evidence="1 2">Vb0551</strain>
    </source>
</reference>
<proteinExistence type="predicted"/>
<dbReference type="AlphaFoldDB" id="A0A7Y0SL68"/>
<evidence type="ECO:0000313" key="2">
    <source>
        <dbReference type="Proteomes" id="UP000518904"/>
    </source>
</evidence>
<dbReference type="RefSeq" id="WP_047111982.1">
    <property type="nucleotide sequence ID" value="NZ_CP041202.1"/>
</dbReference>
<accession>A0A7Y0SL68</accession>
<dbReference type="Proteomes" id="UP000518904">
    <property type="component" value="Unassembled WGS sequence"/>
</dbReference>
<gene>
    <name evidence="1" type="ORF">HKB16_21665</name>
</gene>
<comment type="caution">
    <text evidence="1">The sequence shown here is derived from an EMBL/GenBank/DDBJ whole genome shotgun (WGS) entry which is preliminary data.</text>
</comment>
<dbReference type="EMBL" id="JABCLB010002245">
    <property type="protein sequence ID" value="NMU85460.1"/>
    <property type="molecule type" value="Genomic_DNA"/>
</dbReference>
<name>A0A7Y0SL68_VIBPH</name>
<sequence length="148" mass="16808">MEILYSGGLQIRSHDSQERLLNVNTFLDGELAFHNLYREVKASDFPIAQDCFGDQFFIRDDLVIKLNAETGDVDEFGFTWEQFLAWVDEDPVERLSIPSDLELKVGQLLFAYPPFCTVEGSNASIKAIDGIELIKFHADFAKQINGEK</sequence>
<evidence type="ECO:0000313" key="1">
    <source>
        <dbReference type="EMBL" id="NMU85460.1"/>
    </source>
</evidence>
<evidence type="ECO:0008006" key="3">
    <source>
        <dbReference type="Google" id="ProtNLM"/>
    </source>
</evidence>